<dbReference type="Proteomes" id="UP000233551">
    <property type="component" value="Unassembled WGS sequence"/>
</dbReference>
<protein>
    <submittedName>
        <fullName evidence="2">Uncharacterized protein</fullName>
    </submittedName>
</protein>
<evidence type="ECO:0000313" key="3">
    <source>
        <dbReference type="Proteomes" id="UP000233551"/>
    </source>
</evidence>
<sequence>MTKTFEPCSSLLSCESRLLSCEYATVRPAVLVLLSTDCLSLPVPVPVPPPPLSAEELKKPPSLQPSTIRSAIPLDPVTSNPCDCDPANLDSSPLFDLKVSDEATLARSSTSDDVDLEPDSTPRPPPRDPQVVDR</sequence>
<feature type="region of interest" description="Disordered" evidence="1">
    <location>
        <begin position="103"/>
        <end position="134"/>
    </location>
</feature>
<name>A0A2I0JDV2_PUNGR</name>
<dbReference type="AlphaFoldDB" id="A0A2I0JDV2"/>
<evidence type="ECO:0000313" key="2">
    <source>
        <dbReference type="EMBL" id="PKI54193.1"/>
    </source>
</evidence>
<comment type="caution">
    <text evidence="2">The sequence shown here is derived from an EMBL/GenBank/DDBJ whole genome shotgun (WGS) entry which is preliminary data.</text>
</comment>
<proteinExistence type="predicted"/>
<accession>A0A2I0JDV2</accession>
<keyword evidence="3" id="KW-1185">Reference proteome</keyword>
<organism evidence="2 3">
    <name type="scientific">Punica granatum</name>
    <name type="common">Pomegranate</name>
    <dbReference type="NCBI Taxonomy" id="22663"/>
    <lineage>
        <taxon>Eukaryota</taxon>
        <taxon>Viridiplantae</taxon>
        <taxon>Streptophyta</taxon>
        <taxon>Embryophyta</taxon>
        <taxon>Tracheophyta</taxon>
        <taxon>Spermatophyta</taxon>
        <taxon>Magnoliopsida</taxon>
        <taxon>eudicotyledons</taxon>
        <taxon>Gunneridae</taxon>
        <taxon>Pentapetalae</taxon>
        <taxon>rosids</taxon>
        <taxon>malvids</taxon>
        <taxon>Myrtales</taxon>
        <taxon>Lythraceae</taxon>
        <taxon>Punica</taxon>
    </lineage>
</organism>
<feature type="region of interest" description="Disordered" evidence="1">
    <location>
        <begin position="46"/>
        <end position="85"/>
    </location>
</feature>
<dbReference type="EMBL" id="PGOL01001804">
    <property type="protein sequence ID" value="PKI54193.1"/>
    <property type="molecule type" value="Genomic_DNA"/>
</dbReference>
<reference evidence="2 3" key="1">
    <citation type="submission" date="2017-11" db="EMBL/GenBank/DDBJ databases">
        <title>De-novo sequencing of pomegranate (Punica granatum L.) genome.</title>
        <authorList>
            <person name="Akparov Z."/>
            <person name="Amiraslanov A."/>
            <person name="Hajiyeva S."/>
            <person name="Abbasov M."/>
            <person name="Kaur K."/>
            <person name="Hamwieh A."/>
            <person name="Solovyev V."/>
            <person name="Salamov A."/>
            <person name="Braich B."/>
            <person name="Kosarev P."/>
            <person name="Mahmoud A."/>
            <person name="Hajiyev E."/>
            <person name="Babayeva S."/>
            <person name="Izzatullayeva V."/>
            <person name="Mammadov A."/>
            <person name="Mammadov A."/>
            <person name="Sharifova S."/>
            <person name="Ojaghi J."/>
            <person name="Eynullazada K."/>
            <person name="Bayramov B."/>
            <person name="Abdulazimova A."/>
            <person name="Shahmuradov I."/>
        </authorList>
    </citation>
    <scope>NUCLEOTIDE SEQUENCE [LARGE SCALE GENOMIC DNA]</scope>
    <source>
        <strain evidence="3">cv. AG2017</strain>
        <tissue evidence="2">Leaf</tissue>
    </source>
</reference>
<gene>
    <name evidence="2" type="ORF">CRG98_025426</name>
</gene>
<evidence type="ECO:0000256" key="1">
    <source>
        <dbReference type="SAM" id="MobiDB-lite"/>
    </source>
</evidence>